<gene>
    <name evidence="2" type="ORF">DC094_19760</name>
</gene>
<reference evidence="2 3" key="1">
    <citation type="submission" date="2018-04" db="EMBL/GenBank/DDBJ databases">
        <title>Thalassorhabdus spongiae gen. nov., sp. nov., isolated from a marine sponge in South-West Iceland.</title>
        <authorList>
            <person name="Knobloch S."/>
            <person name="Daussin A."/>
            <person name="Johannsson R."/>
            <person name="Marteinsson V.T."/>
        </authorList>
    </citation>
    <scope>NUCLEOTIDE SEQUENCE [LARGE SCALE GENOMIC DNA]</scope>
    <source>
        <strain evidence="2 3">Hp12</strain>
    </source>
</reference>
<dbReference type="EMBL" id="QDDL01000013">
    <property type="protein sequence ID" value="PVZ64303.1"/>
    <property type="molecule type" value="Genomic_DNA"/>
</dbReference>
<evidence type="ECO:0000256" key="1">
    <source>
        <dbReference type="SAM" id="Phobius"/>
    </source>
</evidence>
<dbReference type="AlphaFoldDB" id="A0A2V1GWZ2"/>
<comment type="caution">
    <text evidence="2">The sequence shown here is derived from an EMBL/GenBank/DDBJ whole genome shotgun (WGS) entry which is preliminary data.</text>
</comment>
<sequence>MDKVRIKLLFLGHPRHVINKNKLSSFSSKFFEVSSLESIENLPKANKNDGYLDVEYSVDEVSNIITKAKNADITFAIMNYPYDDDFYLHRINDNAVCLSIAGIDQLLLNNNISIENFILKNIYEVAVLVNILPSVCSDEAYDIVHDDTRGCLFDMNGDKFDVIYNTEKPQLCNSCKSYINSKSLPDGYISKLEKELKKIKKPLISRVELFIKKYPLFSVGFTLVSSFIINILASLFLEYSKLNIAFTDLIKAMVKCLSGT</sequence>
<proteinExistence type="predicted"/>
<dbReference type="RefSeq" id="WP_116688854.1">
    <property type="nucleotide sequence ID" value="NZ_CAWNYD010000013.1"/>
</dbReference>
<keyword evidence="1" id="KW-0472">Membrane</keyword>
<dbReference type="OrthoDB" id="1331475at2"/>
<keyword evidence="1" id="KW-0812">Transmembrane</keyword>
<accession>A0A2V1GWZ2</accession>
<feature type="transmembrane region" description="Helical" evidence="1">
    <location>
        <begin position="214"/>
        <end position="237"/>
    </location>
</feature>
<evidence type="ECO:0000313" key="3">
    <source>
        <dbReference type="Proteomes" id="UP000244906"/>
    </source>
</evidence>
<evidence type="ECO:0000313" key="2">
    <source>
        <dbReference type="EMBL" id="PVZ64303.1"/>
    </source>
</evidence>
<keyword evidence="3" id="KW-1185">Reference proteome</keyword>
<dbReference type="Proteomes" id="UP000244906">
    <property type="component" value="Unassembled WGS sequence"/>
</dbReference>
<organism evidence="2 3">
    <name type="scientific">Pelagibaculum spongiae</name>
    <dbReference type="NCBI Taxonomy" id="2080658"/>
    <lineage>
        <taxon>Bacteria</taxon>
        <taxon>Pseudomonadati</taxon>
        <taxon>Pseudomonadota</taxon>
        <taxon>Gammaproteobacteria</taxon>
        <taxon>Oceanospirillales</taxon>
        <taxon>Pelagibaculum</taxon>
    </lineage>
</organism>
<keyword evidence="1" id="KW-1133">Transmembrane helix</keyword>
<protein>
    <submittedName>
        <fullName evidence="2">Uncharacterized protein</fullName>
    </submittedName>
</protein>
<name>A0A2V1GWZ2_9GAMM</name>